<dbReference type="KEGG" id="csyr:103258298"/>
<evidence type="ECO:0000256" key="1">
    <source>
        <dbReference type="SAM" id="SignalP"/>
    </source>
</evidence>
<evidence type="ECO:0000313" key="2">
    <source>
        <dbReference type="Proteomes" id="UP000189704"/>
    </source>
</evidence>
<dbReference type="STRING" id="1868482.ENSTSYP00000011730"/>
<sequence>MIRAVLLLGCVLLSSVAAFPRRAQNGAPTFRPSFTETGHPSNILSSQTLLPDPRTCRDLLHTAPSLAPLPEYLSTLALRVALEEVGCPTEAHILRLQLKCSAVGMRSLRLIMTPVELLLCYFLLLHPVDTISYGKPTNVLVHPSVSLGSSDPLFCQTLLPKSLPGFTHMAPLPKFLVGLVLRNALEKAGCPASVWALQLQLYRQGGVKATQVLIHHLQELQKGGRTRRGVSVEALASALQLLAREQLGPERTRRSLPTEVCDNEREQRVHGVLQLLPQVGTLYNLGTALYYYTQNCTDKAKERGQDGAIDLGYDLLMAMAGVSGGPMGLAISAALKPALKSGAQRLIQYYYDKQKAIVPLPETSMESLRDTSDMSDLEEITTSTPLVSEAVTSAPSWGWAFFKSYGIDLGAGSVGI</sequence>
<protein>
    <submittedName>
        <fullName evidence="3">Apolipoprotein F</fullName>
    </submittedName>
</protein>
<dbReference type="AlphaFoldDB" id="A0A1U7T257"/>
<dbReference type="PANTHER" id="PTHR15011:SF3">
    <property type="entry name" value="APOLIPOPROTEIN F"/>
    <property type="match status" value="1"/>
</dbReference>
<proteinExistence type="predicted"/>
<feature type="chain" id="PRO_5010550145" evidence="1">
    <location>
        <begin position="19"/>
        <end position="416"/>
    </location>
</feature>
<dbReference type="CTD" id="319"/>
<keyword evidence="1" id="KW-0732">Signal</keyword>
<dbReference type="GO" id="GO:0008203">
    <property type="term" value="P:cholesterol metabolic process"/>
    <property type="evidence" value="ECO:0007669"/>
    <property type="project" value="TreeGrafter"/>
</dbReference>
<name>A0A1U7T257_CARSF</name>
<dbReference type="RefSeq" id="XP_008054164.1">
    <property type="nucleotide sequence ID" value="XM_008055973.2"/>
</dbReference>
<dbReference type="Pfam" id="PF15148">
    <property type="entry name" value="Apolipo_F"/>
    <property type="match status" value="2"/>
</dbReference>
<evidence type="ECO:0000313" key="3">
    <source>
        <dbReference type="RefSeq" id="XP_008054164.1"/>
    </source>
</evidence>
<gene>
    <name evidence="3" type="primary">APOF</name>
</gene>
<accession>A0A1U7T257</accession>
<feature type="signal peptide" evidence="1">
    <location>
        <begin position="1"/>
        <end position="18"/>
    </location>
</feature>
<organism evidence="2 3">
    <name type="scientific">Carlito syrichta</name>
    <name type="common">Philippine tarsier</name>
    <name type="synonym">Tarsius syrichta</name>
    <dbReference type="NCBI Taxonomy" id="1868482"/>
    <lineage>
        <taxon>Eukaryota</taxon>
        <taxon>Metazoa</taxon>
        <taxon>Chordata</taxon>
        <taxon>Craniata</taxon>
        <taxon>Vertebrata</taxon>
        <taxon>Euteleostomi</taxon>
        <taxon>Mammalia</taxon>
        <taxon>Eutheria</taxon>
        <taxon>Euarchontoglires</taxon>
        <taxon>Primates</taxon>
        <taxon>Haplorrhini</taxon>
        <taxon>Tarsiiformes</taxon>
        <taxon>Tarsiidae</taxon>
        <taxon>Carlito</taxon>
    </lineage>
</organism>
<dbReference type="OrthoDB" id="9895613at2759"/>
<dbReference type="GeneID" id="103258298"/>
<dbReference type="PANTHER" id="PTHR15011">
    <property type="entry name" value="APOLIPOPROTEIN F"/>
    <property type="match status" value="1"/>
</dbReference>
<dbReference type="InterPro" id="IPR026114">
    <property type="entry name" value="APOF"/>
</dbReference>
<dbReference type="GO" id="GO:0005615">
    <property type="term" value="C:extracellular space"/>
    <property type="evidence" value="ECO:0007669"/>
    <property type="project" value="TreeGrafter"/>
</dbReference>
<dbReference type="Proteomes" id="UP000189704">
    <property type="component" value="Unplaced"/>
</dbReference>
<reference evidence="3" key="1">
    <citation type="submission" date="2025-08" db="UniProtKB">
        <authorList>
            <consortium name="RefSeq"/>
        </authorList>
    </citation>
    <scope>IDENTIFICATION</scope>
</reference>
<keyword evidence="2" id="KW-1185">Reference proteome</keyword>